<evidence type="ECO:0000313" key="1">
    <source>
        <dbReference type="EMBL" id="GAA4403667.1"/>
    </source>
</evidence>
<comment type="caution">
    <text evidence="1">The sequence shown here is derived from an EMBL/GenBank/DDBJ whole genome shotgun (WGS) entry which is preliminary data.</text>
</comment>
<evidence type="ECO:0008006" key="3">
    <source>
        <dbReference type="Google" id="ProtNLM"/>
    </source>
</evidence>
<reference evidence="2" key="1">
    <citation type="journal article" date="2019" name="Int. J. Syst. Evol. Microbiol.">
        <title>The Global Catalogue of Microorganisms (GCM) 10K type strain sequencing project: providing services to taxonomists for standard genome sequencing and annotation.</title>
        <authorList>
            <consortium name="The Broad Institute Genomics Platform"/>
            <consortium name="The Broad Institute Genome Sequencing Center for Infectious Disease"/>
            <person name="Wu L."/>
            <person name="Ma J."/>
        </authorList>
    </citation>
    <scope>NUCLEOTIDE SEQUENCE [LARGE SCALE GENOMIC DNA]</scope>
    <source>
        <strain evidence="2">JCM 17809</strain>
    </source>
</reference>
<dbReference type="Proteomes" id="UP001500945">
    <property type="component" value="Unassembled WGS sequence"/>
</dbReference>
<proteinExistence type="predicted"/>
<organism evidence="1 2">
    <name type="scientific">Fodinibacter luteus</name>
    <dbReference type="NCBI Taxonomy" id="552064"/>
    <lineage>
        <taxon>Bacteria</taxon>
        <taxon>Bacillati</taxon>
        <taxon>Actinomycetota</taxon>
        <taxon>Actinomycetes</taxon>
        <taxon>Micrococcales</taxon>
        <taxon>Intrasporangiaceae</taxon>
        <taxon>Fodinibacter (ex Wang et al. 2009)</taxon>
    </lineage>
</organism>
<sequence>MTEGAVARPVSEAVPSGGDAAASGGVVGPVVAFQGWLAGVDVGGLSDAERVDLVGVLERVKGSVCAVQARATDAVRCSREVVAPVDAARSVGSVVALARREPPSAGDRLVGVARALVHEMPVTMAALAARVISERHAVAVVAATACLSVEDRGVVDARVGPVLPGVGVQGAAGAAGRVAAELDAAAVVARRAAAVASRRVTTPRPRRGWRTCACWVRSRMWSGRTRRCGPGPGRWRPGSALRRVRRVGGWGR</sequence>
<protein>
    <recommendedName>
        <fullName evidence="3">DUF222 domain-containing protein</fullName>
    </recommendedName>
</protein>
<keyword evidence="2" id="KW-1185">Reference proteome</keyword>
<accession>A0ABP8KCR2</accession>
<evidence type="ECO:0000313" key="2">
    <source>
        <dbReference type="Proteomes" id="UP001500945"/>
    </source>
</evidence>
<gene>
    <name evidence="1" type="ORF">GCM10023168_15390</name>
</gene>
<name>A0ABP8KCR2_9MICO</name>
<dbReference type="EMBL" id="BAABGM010000010">
    <property type="protein sequence ID" value="GAA4403667.1"/>
    <property type="molecule type" value="Genomic_DNA"/>
</dbReference>